<dbReference type="SUPFAM" id="SSF53187">
    <property type="entry name" value="Zn-dependent exopeptidases"/>
    <property type="match status" value="1"/>
</dbReference>
<dbReference type="Pfam" id="PF01546">
    <property type="entry name" value="Peptidase_M20"/>
    <property type="match status" value="1"/>
</dbReference>
<evidence type="ECO:0000256" key="4">
    <source>
        <dbReference type="ARBA" id="ARBA00022833"/>
    </source>
</evidence>
<dbReference type="Gene3D" id="3.40.630.10">
    <property type="entry name" value="Zn peptidases"/>
    <property type="match status" value="1"/>
</dbReference>
<keyword evidence="7" id="KW-1185">Reference proteome</keyword>
<dbReference type="InterPro" id="IPR001261">
    <property type="entry name" value="ArgE/DapE_CS"/>
</dbReference>
<dbReference type="InterPro" id="IPR050072">
    <property type="entry name" value="Peptidase_M20A"/>
</dbReference>
<dbReference type="InterPro" id="IPR011650">
    <property type="entry name" value="Peptidase_M20_dimer"/>
</dbReference>
<dbReference type="SUPFAM" id="SSF55031">
    <property type="entry name" value="Bacterial exopeptidase dimerisation domain"/>
    <property type="match status" value="1"/>
</dbReference>
<dbReference type="InterPro" id="IPR002933">
    <property type="entry name" value="Peptidase_M20"/>
</dbReference>
<feature type="domain" description="Peptidase M20 dimerisation" evidence="5">
    <location>
        <begin position="185"/>
        <end position="277"/>
    </location>
</feature>
<comment type="cofactor">
    <cofactor evidence="1">
        <name>Zn(2+)</name>
        <dbReference type="ChEBI" id="CHEBI:29105"/>
    </cofactor>
</comment>
<dbReference type="PANTHER" id="PTHR43808:SF9">
    <property type="entry name" value="BLL0789 PROTEIN"/>
    <property type="match status" value="1"/>
</dbReference>
<dbReference type="PIRSF" id="PIRSF037238">
    <property type="entry name" value="Carboxypeptidase_G2"/>
    <property type="match status" value="1"/>
</dbReference>
<dbReference type="Gene3D" id="3.30.70.360">
    <property type="match status" value="1"/>
</dbReference>
<dbReference type="PANTHER" id="PTHR43808">
    <property type="entry name" value="ACETYLORNITHINE DEACETYLASE"/>
    <property type="match status" value="1"/>
</dbReference>
<evidence type="ECO:0000259" key="5">
    <source>
        <dbReference type="Pfam" id="PF07687"/>
    </source>
</evidence>
<dbReference type="Pfam" id="PF07687">
    <property type="entry name" value="M20_dimer"/>
    <property type="match status" value="1"/>
</dbReference>
<sequence>MLREAAAGRYERFVADLRTMTAIDCGSHDADGVDEAGAFAAARLRELGFEVRVVPMAGAPGSALGSAVVARRRGRLPHGRSILLMAHLDTVYERGTAAARPMRIENGIAYGPGVCDDKGGLLLGLLAAGALADADAEDYAELTVLLTPDEEIGSPASRPLTESLAARADFALCLECARENGDIVVARKGAVDLRITVRGRAAHSGVEPERGANAALAAAHLVVALQRIAGVNVGRIRAGTRTNVVCDEAVLDAEVRAIGQAELDAAVREIESLATRIWVPGTSAEVVRGEACPPLEHTSSGTALAAMAVGIAAELGFALGAAETGGVADANFAAGTGVPVLDGLGPVGGGDHSPAEWLDLASVVPRGTLLAALIARLGAGPRR</sequence>
<dbReference type="EMBL" id="JACTVJ010000025">
    <property type="protein sequence ID" value="MBC9718381.1"/>
    <property type="molecule type" value="Genomic_DNA"/>
</dbReference>
<comment type="caution">
    <text evidence="6">The sequence shown here is derived from an EMBL/GenBank/DDBJ whole genome shotgun (WGS) entry which is preliminary data.</text>
</comment>
<reference evidence="6 7" key="1">
    <citation type="submission" date="2020-08" db="EMBL/GenBank/DDBJ databases">
        <title>Genemic of Streptomyces polyaspartic.</title>
        <authorList>
            <person name="Liu W."/>
        </authorList>
    </citation>
    <scope>NUCLEOTIDE SEQUENCE [LARGE SCALE GENOMIC DNA]</scope>
    <source>
        <strain evidence="6 7">TRM66268-LWL</strain>
    </source>
</reference>
<dbReference type="PROSITE" id="PS00758">
    <property type="entry name" value="ARGE_DAPE_CPG2_1"/>
    <property type="match status" value="1"/>
</dbReference>
<accession>A0ABR7SSA9</accession>
<name>A0ABR7SSA9_9ACTN</name>
<evidence type="ECO:0000256" key="3">
    <source>
        <dbReference type="ARBA" id="ARBA00022801"/>
    </source>
</evidence>
<dbReference type="InterPro" id="IPR017150">
    <property type="entry name" value="Pept_M20_glutamate_carboxypep"/>
</dbReference>
<evidence type="ECO:0000313" key="7">
    <source>
        <dbReference type="Proteomes" id="UP000642284"/>
    </source>
</evidence>
<dbReference type="InterPro" id="IPR036264">
    <property type="entry name" value="Bact_exopeptidase_dim_dom"/>
</dbReference>
<keyword evidence="3" id="KW-0378">Hydrolase</keyword>
<evidence type="ECO:0000256" key="1">
    <source>
        <dbReference type="ARBA" id="ARBA00001947"/>
    </source>
</evidence>
<protein>
    <submittedName>
        <fullName evidence="6">M20/M25/M40 family metallo-hydrolase</fullName>
    </submittedName>
</protein>
<dbReference type="Proteomes" id="UP000642284">
    <property type="component" value="Unassembled WGS sequence"/>
</dbReference>
<keyword evidence="2" id="KW-0479">Metal-binding</keyword>
<gene>
    <name evidence="6" type="ORF">H9Y04_38245</name>
</gene>
<evidence type="ECO:0000313" key="6">
    <source>
        <dbReference type="EMBL" id="MBC9718381.1"/>
    </source>
</evidence>
<evidence type="ECO:0000256" key="2">
    <source>
        <dbReference type="ARBA" id="ARBA00022723"/>
    </source>
</evidence>
<organism evidence="6 7">
    <name type="scientific">Streptomyces polyasparticus</name>
    <dbReference type="NCBI Taxonomy" id="2767826"/>
    <lineage>
        <taxon>Bacteria</taxon>
        <taxon>Bacillati</taxon>
        <taxon>Actinomycetota</taxon>
        <taxon>Actinomycetes</taxon>
        <taxon>Kitasatosporales</taxon>
        <taxon>Streptomycetaceae</taxon>
        <taxon>Streptomyces</taxon>
    </lineage>
</organism>
<keyword evidence="4" id="KW-0862">Zinc</keyword>
<proteinExistence type="predicted"/>